<proteinExistence type="predicted"/>
<dbReference type="Pfam" id="PF13650">
    <property type="entry name" value="Asp_protease_2"/>
    <property type="match status" value="1"/>
</dbReference>
<protein>
    <submittedName>
        <fullName evidence="2">Unnamed protein product</fullName>
    </submittedName>
</protein>
<keyword evidence="3" id="KW-1185">Reference proteome</keyword>
<dbReference type="Proteomes" id="UP001165121">
    <property type="component" value="Unassembled WGS sequence"/>
</dbReference>
<dbReference type="SUPFAM" id="SSF50630">
    <property type="entry name" value="Acid proteases"/>
    <property type="match status" value="1"/>
</dbReference>
<dbReference type="EMBL" id="BSXT01001316">
    <property type="protein sequence ID" value="GMF41147.1"/>
    <property type="molecule type" value="Genomic_DNA"/>
</dbReference>
<dbReference type="InterPro" id="IPR021109">
    <property type="entry name" value="Peptidase_aspartic_dom_sf"/>
</dbReference>
<organism evidence="2 3">
    <name type="scientific">Phytophthora fragariaefolia</name>
    <dbReference type="NCBI Taxonomy" id="1490495"/>
    <lineage>
        <taxon>Eukaryota</taxon>
        <taxon>Sar</taxon>
        <taxon>Stramenopiles</taxon>
        <taxon>Oomycota</taxon>
        <taxon>Peronosporomycetes</taxon>
        <taxon>Peronosporales</taxon>
        <taxon>Peronosporaceae</taxon>
        <taxon>Phytophthora</taxon>
    </lineage>
</organism>
<accession>A0A9W6XLQ5</accession>
<feature type="region of interest" description="Disordered" evidence="1">
    <location>
        <begin position="1"/>
        <end position="20"/>
    </location>
</feature>
<comment type="caution">
    <text evidence="2">The sequence shown here is derived from an EMBL/GenBank/DDBJ whole genome shotgun (WGS) entry which is preliminary data.</text>
</comment>
<dbReference type="OrthoDB" id="127679at2759"/>
<sequence length="110" mass="12665">MTTLIQDEPGDPERDRPEWLHPDSKRLVELELRPGERYGWWENHEAEDRCEVATVHGAVNNCRTKILLDTGASVSMISLDLARRLKVKLLMRDPIRVSGLGESQRTYLQV</sequence>
<name>A0A9W6XLQ5_9STRA</name>
<gene>
    <name evidence="2" type="ORF">Pfra01_001290900</name>
</gene>
<feature type="compositionally biased region" description="Basic and acidic residues" evidence="1">
    <location>
        <begin position="11"/>
        <end position="20"/>
    </location>
</feature>
<reference evidence="2" key="1">
    <citation type="submission" date="2023-04" db="EMBL/GenBank/DDBJ databases">
        <title>Phytophthora fragariaefolia NBRC 109709.</title>
        <authorList>
            <person name="Ichikawa N."/>
            <person name="Sato H."/>
            <person name="Tonouchi N."/>
        </authorList>
    </citation>
    <scope>NUCLEOTIDE SEQUENCE</scope>
    <source>
        <strain evidence="2">NBRC 109709</strain>
    </source>
</reference>
<evidence type="ECO:0000313" key="3">
    <source>
        <dbReference type="Proteomes" id="UP001165121"/>
    </source>
</evidence>
<evidence type="ECO:0000313" key="2">
    <source>
        <dbReference type="EMBL" id="GMF41147.1"/>
    </source>
</evidence>
<evidence type="ECO:0000256" key="1">
    <source>
        <dbReference type="SAM" id="MobiDB-lite"/>
    </source>
</evidence>
<dbReference type="AlphaFoldDB" id="A0A9W6XLQ5"/>
<dbReference type="Gene3D" id="2.40.70.10">
    <property type="entry name" value="Acid Proteases"/>
    <property type="match status" value="1"/>
</dbReference>